<gene>
    <name evidence="6" type="ORF">CFP56_037301</name>
</gene>
<protein>
    <recommendedName>
        <fullName evidence="5">FLZ-type domain-containing protein</fullName>
    </recommendedName>
</protein>
<dbReference type="InterPro" id="IPR044181">
    <property type="entry name" value="FLZ17/18"/>
</dbReference>
<feature type="zinc finger region" description="FLZ-type" evidence="4">
    <location>
        <begin position="1"/>
        <end position="39"/>
    </location>
</feature>
<organism evidence="6 7">
    <name type="scientific">Quercus suber</name>
    <name type="common">Cork oak</name>
    <dbReference type="NCBI Taxonomy" id="58331"/>
    <lineage>
        <taxon>Eukaryota</taxon>
        <taxon>Viridiplantae</taxon>
        <taxon>Streptophyta</taxon>
        <taxon>Embryophyta</taxon>
        <taxon>Tracheophyta</taxon>
        <taxon>Spermatophyta</taxon>
        <taxon>Magnoliopsida</taxon>
        <taxon>eudicotyledons</taxon>
        <taxon>Gunneridae</taxon>
        <taxon>Pentapetalae</taxon>
        <taxon>rosids</taxon>
        <taxon>fabids</taxon>
        <taxon>Fagales</taxon>
        <taxon>Fagaceae</taxon>
        <taxon>Quercus</taxon>
    </lineage>
</organism>
<keyword evidence="3" id="KW-0863">Zinc-finger</keyword>
<evidence type="ECO:0000256" key="2">
    <source>
        <dbReference type="ARBA" id="ARBA00022723"/>
    </source>
</evidence>
<dbReference type="AlphaFoldDB" id="A0AAW0J5H2"/>
<dbReference type="PROSITE" id="PS51795">
    <property type="entry name" value="ZF_FLZ"/>
    <property type="match status" value="1"/>
</dbReference>
<evidence type="ECO:0000259" key="5">
    <source>
        <dbReference type="PROSITE" id="PS51795"/>
    </source>
</evidence>
<accession>A0AAW0J5H2</accession>
<keyword evidence="7" id="KW-1185">Reference proteome</keyword>
<feature type="domain" description="FLZ-type" evidence="5">
    <location>
        <begin position="1"/>
        <end position="39"/>
    </location>
</feature>
<evidence type="ECO:0000256" key="3">
    <source>
        <dbReference type="ARBA" id="ARBA00022771"/>
    </source>
</evidence>
<keyword evidence="3" id="KW-0862">Zinc</keyword>
<evidence type="ECO:0000256" key="4">
    <source>
        <dbReference type="PROSITE-ProRule" id="PRU01131"/>
    </source>
</evidence>
<name>A0AAW0J5H2_QUESU</name>
<proteinExistence type="inferred from homology"/>
<dbReference type="PANTHER" id="PTHR47847:SF2">
    <property type="entry name" value="FCS-LIKE ZINC FINGER 17-RELATED"/>
    <property type="match status" value="1"/>
</dbReference>
<evidence type="ECO:0000256" key="1">
    <source>
        <dbReference type="ARBA" id="ARBA00009374"/>
    </source>
</evidence>
<dbReference type="Pfam" id="PF04570">
    <property type="entry name" value="zf-FLZ"/>
    <property type="match status" value="1"/>
</dbReference>
<evidence type="ECO:0000313" key="7">
    <source>
        <dbReference type="Proteomes" id="UP000237347"/>
    </source>
</evidence>
<dbReference type="InterPro" id="IPR007650">
    <property type="entry name" value="Zf-FLZ_dom"/>
</dbReference>
<keyword evidence="2" id="KW-0479">Metal-binding</keyword>
<comment type="caution">
    <text evidence="6">The sequence shown here is derived from an EMBL/GenBank/DDBJ whole genome shotgun (WGS) entry which is preliminary data.</text>
</comment>
<dbReference type="EMBL" id="PKMF04000688">
    <property type="protein sequence ID" value="KAK7821788.1"/>
    <property type="molecule type" value="Genomic_DNA"/>
</dbReference>
<sequence length="88" mass="10528">MCHLCDKKLSPDKDVYMGDQGFCSIEYRNRQIVLHEMRELETSTKNMVASYRHCCNSGKRETQILLEEIRQRHEPRPIRYQINWAIVS</sequence>
<dbReference type="Proteomes" id="UP000237347">
    <property type="component" value="Unassembled WGS sequence"/>
</dbReference>
<comment type="similarity">
    <text evidence="1">Belongs to the FLZ family.</text>
</comment>
<evidence type="ECO:0000313" key="6">
    <source>
        <dbReference type="EMBL" id="KAK7821788.1"/>
    </source>
</evidence>
<dbReference type="PANTHER" id="PTHR47847">
    <property type="entry name" value="FCS-LIKE ZINC FINGER 17"/>
    <property type="match status" value="1"/>
</dbReference>
<reference evidence="6 7" key="1">
    <citation type="journal article" date="2018" name="Sci. Data">
        <title>The draft genome sequence of cork oak.</title>
        <authorList>
            <person name="Ramos A.M."/>
            <person name="Usie A."/>
            <person name="Barbosa P."/>
            <person name="Barros P.M."/>
            <person name="Capote T."/>
            <person name="Chaves I."/>
            <person name="Simoes F."/>
            <person name="Abreu I."/>
            <person name="Carrasquinho I."/>
            <person name="Faro C."/>
            <person name="Guimaraes J.B."/>
            <person name="Mendonca D."/>
            <person name="Nobrega F."/>
            <person name="Rodrigues L."/>
            <person name="Saibo N.J.M."/>
            <person name="Varela M.C."/>
            <person name="Egas C."/>
            <person name="Matos J."/>
            <person name="Miguel C.M."/>
            <person name="Oliveira M.M."/>
            <person name="Ricardo C.P."/>
            <person name="Goncalves S."/>
        </authorList>
    </citation>
    <scope>NUCLEOTIDE SEQUENCE [LARGE SCALE GENOMIC DNA]</scope>
    <source>
        <strain evidence="7">cv. HL8</strain>
    </source>
</reference>
<dbReference type="GO" id="GO:0008270">
    <property type="term" value="F:zinc ion binding"/>
    <property type="evidence" value="ECO:0007669"/>
    <property type="project" value="UniProtKB-KW"/>
</dbReference>